<name>A0A7X0U8Z4_9BURK</name>
<dbReference type="SUPFAM" id="SSF51905">
    <property type="entry name" value="FAD/NAD(P)-binding domain"/>
    <property type="match status" value="1"/>
</dbReference>
<dbReference type="InterPro" id="IPR002938">
    <property type="entry name" value="FAD-bd"/>
</dbReference>
<proteinExistence type="predicted"/>
<feature type="domain" description="FAD-binding" evidence="4">
    <location>
        <begin position="25"/>
        <end position="367"/>
    </location>
</feature>
<reference evidence="5 6" key="1">
    <citation type="submission" date="2020-08" db="EMBL/GenBank/DDBJ databases">
        <title>Functional genomics of gut bacteria from endangered species of beetles.</title>
        <authorList>
            <person name="Carlos-Shanley C."/>
        </authorList>
    </citation>
    <scope>NUCLEOTIDE SEQUENCE [LARGE SCALE GENOMIC DNA]</scope>
    <source>
        <strain evidence="5 6">S00198</strain>
    </source>
</reference>
<evidence type="ECO:0000256" key="2">
    <source>
        <dbReference type="ARBA" id="ARBA00022630"/>
    </source>
</evidence>
<dbReference type="GO" id="GO:0071949">
    <property type="term" value="F:FAD binding"/>
    <property type="evidence" value="ECO:0007669"/>
    <property type="project" value="InterPro"/>
</dbReference>
<evidence type="ECO:0000259" key="4">
    <source>
        <dbReference type="Pfam" id="PF01494"/>
    </source>
</evidence>
<dbReference type="Gene3D" id="3.30.70.2450">
    <property type="match status" value="1"/>
</dbReference>
<dbReference type="PANTHER" id="PTHR43004">
    <property type="entry name" value="TRK SYSTEM POTASSIUM UPTAKE PROTEIN"/>
    <property type="match status" value="1"/>
</dbReference>
<keyword evidence="3" id="KW-0274">FAD</keyword>
<dbReference type="InterPro" id="IPR036188">
    <property type="entry name" value="FAD/NAD-bd_sf"/>
</dbReference>
<dbReference type="Proteomes" id="UP000575083">
    <property type="component" value="Unassembled WGS sequence"/>
</dbReference>
<dbReference type="PANTHER" id="PTHR43004:SF19">
    <property type="entry name" value="BINDING MONOOXYGENASE, PUTATIVE (JCVI)-RELATED"/>
    <property type="match status" value="1"/>
</dbReference>
<dbReference type="InterPro" id="IPR050641">
    <property type="entry name" value="RIFMO-like"/>
</dbReference>
<organism evidence="5 6">
    <name type="scientific">Acidovorax soli</name>
    <dbReference type="NCBI Taxonomy" id="592050"/>
    <lineage>
        <taxon>Bacteria</taxon>
        <taxon>Pseudomonadati</taxon>
        <taxon>Pseudomonadota</taxon>
        <taxon>Betaproteobacteria</taxon>
        <taxon>Burkholderiales</taxon>
        <taxon>Comamonadaceae</taxon>
        <taxon>Acidovorax</taxon>
    </lineage>
</organism>
<dbReference type="NCBIfam" id="NF006002">
    <property type="entry name" value="PRK08132.1"/>
    <property type="match status" value="1"/>
</dbReference>
<dbReference type="Gene3D" id="3.40.30.120">
    <property type="match status" value="1"/>
</dbReference>
<accession>A0A7X0U8Z4</accession>
<comment type="cofactor">
    <cofactor evidence="1">
        <name>FAD</name>
        <dbReference type="ChEBI" id="CHEBI:57692"/>
    </cofactor>
</comment>
<sequence>MHVLPRYPFRRPPELDGLSPSDPRPVVVIGGGLTGLALALDLARRGVPVLVLDDDDTVGVRGLASRGMCWAQRTLDIFERLGVAGRITAKGVAWNVARVLAKDQPVTSYTLQDQPDLRHNGFANLQQYYVEQYLVEALQAEPLAEVRWLNKVEGLTQTGQGVRLTVGTPDGTYELDAQWAVACDGASSPCRAALGLAPVVHDRTEDRWIIIDIMVPGCDWAQERWTWLDASANGGRAVWRHKMADDTWRLDFQLREDEDAVAAATPEAMRRRVHALFGDGLVFEIAWSGVWAYRHECLADLRAGRVLFAGDAAHLVAPFGARGGNGGVQDADNLAWKLALVLNHGADEALLGSYSTERKQGAFENIRQARRSSRFVHPQGQASARLWREAIIAMAPQLPWAARSINTGRLSAPCRYTGSPLLADGADAAGEGAALPDVRLGPTSLHRLLGPWFTLLVFADRLPRALAAVQHPLLTVVLLSPACDKPARAALLRQLGVGSDSGECWLVRPDQHVATRRAHLQPALVPALLAAALAPVPTDPPTTPAHDLHATTA</sequence>
<dbReference type="RefSeq" id="WP_184856377.1">
    <property type="nucleotide sequence ID" value="NZ_JACHLK010000002.1"/>
</dbReference>
<keyword evidence="2" id="KW-0285">Flavoprotein</keyword>
<dbReference type="Gene3D" id="3.50.50.60">
    <property type="entry name" value="FAD/NAD(P)-binding domain"/>
    <property type="match status" value="1"/>
</dbReference>
<dbReference type="AlphaFoldDB" id="A0A7X0U8Z4"/>
<evidence type="ECO:0000313" key="5">
    <source>
        <dbReference type="EMBL" id="MBB6558975.1"/>
    </source>
</evidence>
<dbReference type="EMBL" id="JACHLK010000002">
    <property type="protein sequence ID" value="MBB6558975.1"/>
    <property type="molecule type" value="Genomic_DNA"/>
</dbReference>
<evidence type="ECO:0000313" key="6">
    <source>
        <dbReference type="Proteomes" id="UP000575083"/>
    </source>
</evidence>
<dbReference type="GO" id="GO:0008688">
    <property type="term" value="F:3-(3-hydroxyphenyl)propionate hydroxylase activity"/>
    <property type="evidence" value="ECO:0007669"/>
    <property type="project" value="UniProtKB-EC"/>
</dbReference>
<protein>
    <submittedName>
        <fullName evidence="5">3-(3-hydroxy-phenyl)propionate hydroxylase</fullName>
        <ecNumber evidence="5">1.14.13.127</ecNumber>
    </submittedName>
</protein>
<keyword evidence="5" id="KW-0560">Oxidoreductase</keyword>
<evidence type="ECO:0000256" key="3">
    <source>
        <dbReference type="ARBA" id="ARBA00022827"/>
    </source>
</evidence>
<evidence type="ECO:0000256" key="1">
    <source>
        <dbReference type="ARBA" id="ARBA00001974"/>
    </source>
</evidence>
<gene>
    <name evidence="5" type="ORF">HNP48_001639</name>
</gene>
<dbReference type="EC" id="1.14.13.127" evidence="5"/>
<keyword evidence="6" id="KW-1185">Reference proteome</keyword>
<dbReference type="PRINTS" id="PR00420">
    <property type="entry name" value="RNGMNOXGNASE"/>
</dbReference>
<comment type="caution">
    <text evidence="5">The sequence shown here is derived from an EMBL/GenBank/DDBJ whole genome shotgun (WGS) entry which is preliminary data.</text>
</comment>
<dbReference type="Pfam" id="PF01494">
    <property type="entry name" value="FAD_binding_3"/>
    <property type="match status" value="1"/>
</dbReference>